<organism evidence="2 3">
    <name type="scientific">Micromonospora olivasterospora</name>
    <dbReference type="NCBI Taxonomy" id="1880"/>
    <lineage>
        <taxon>Bacteria</taxon>
        <taxon>Bacillati</taxon>
        <taxon>Actinomycetota</taxon>
        <taxon>Actinomycetes</taxon>
        <taxon>Micromonosporales</taxon>
        <taxon>Micromonosporaceae</taxon>
        <taxon>Micromonospora</taxon>
    </lineage>
</organism>
<dbReference type="AlphaFoldDB" id="A0A562I9S7"/>
<keyword evidence="1" id="KW-0732">Signal</keyword>
<dbReference type="RefSeq" id="WP_170286443.1">
    <property type="nucleotide sequence ID" value="NZ_BAAATQ010000321.1"/>
</dbReference>
<evidence type="ECO:0000313" key="2">
    <source>
        <dbReference type="EMBL" id="TWH67779.1"/>
    </source>
</evidence>
<keyword evidence="3" id="KW-1185">Reference proteome</keyword>
<sequence length="46" mass="4689">MSKTFLTRLAGGVALGSAALLFGAPATAFAATYEPTKEPTSSTQKQ</sequence>
<name>A0A562I9S7_MICOL</name>
<proteinExistence type="predicted"/>
<evidence type="ECO:0000256" key="1">
    <source>
        <dbReference type="SAM" id="SignalP"/>
    </source>
</evidence>
<protein>
    <submittedName>
        <fullName evidence="2">Uncharacterized protein</fullName>
    </submittedName>
</protein>
<comment type="caution">
    <text evidence="2">The sequence shown here is derived from an EMBL/GenBank/DDBJ whole genome shotgun (WGS) entry which is preliminary data.</text>
</comment>
<feature type="signal peptide" evidence="1">
    <location>
        <begin position="1"/>
        <end position="30"/>
    </location>
</feature>
<dbReference type="EMBL" id="VLKE01000001">
    <property type="protein sequence ID" value="TWH67779.1"/>
    <property type="molecule type" value="Genomic_DNA"/>
</dbReference>
<feature type="chain" id="PRO_5021831920" evidence="1">
    <location>
        <begin position="31"/>
        <end position="46"/>
    </location>
</feature>
<dbReference type="Proteomes" id="UP000319825">
    <property type="component" value="Unassembled WGS sequence"/>
</dbReference>
<accession>A0A562I9S7</accession>
<evidence type="ECO:0000313" key="3">
    <source>
        <dbReference type="Proteomes" id="UP000319825"/>
    </source>
</evidence>
<gene>
    <name evidence="2" type="ORF">JD77_02764</name>
</gene>
<reference evidence="2 3" key="1">
    <citation type="submission" date="2019-07" db="EMBL/GenBank/DDBJ databases">
        <title>R&amp;d 2014.</title>
        <authorList>
            <person name="Klenk H.-P."/>
        </authorList>
    </citation>
    <scope>NUCLEOTIDE SEQUENCE [LARGE SCALE GENOMIC DNA]</scope>
    <source>
        <strain evidence="2 3">DSM 43868</strain>
    </source>
</reference>